<evidence type="ECO:0000256" key="1">
    <source>
        <dbReference type="SAM" id="Phobius"/>
    </source>
</evidence>
<feature type="transmembrane region" description="Helical" evidence="1">
    <location>
        <begin position="526"/>
        <end position="545"/>
    </location>
</feature>
<evidence type="ECO:0000313" key="3">
    <source>
        <dbReference type="Proteomes" id="UP000050360"/>
    </source>
</evidence>
<reference evidence="2 3" key="1">
    <citation type="submission" date="2015-09" db="EMBL/GenBank/DDBJ databases">
        <title>A metagenomics-based metabolic model of nitrate-dependent anaerobic oxidation of methane by Methanoperedens-like archaea.</title>
        <authorList>
            <person name="Arshad A."/>
            <person name="Speth D.R."/>
            <person name="De Graaf R.M."/>
            <person name="Op Den Camp H.J."/>
            <person name="Jetten M.S."/>
            <person name="Welte C.U."/>
        </authorList>
    </citation>
    <scope>NUCLEOTIDE SEQUENCE [LARGE SCALE GENOMIC DNA]</scope>
</reference>
<keyword evidence="1" id="KW-0812">Transmembrane</keyword>
<sequence>MMSLAYKLLLLLFLFAGISIPSASATPDQVVINSADWQDVYLGAHYAGFNNIKSSFLISSEHASILFNTLDTTKKNILLVESDKAPFAFSYKTSLEGAGFTVEEIIASGTTLNTELAKRANTTDFIVVDDSSGYNAISIAPYAAQEKFFVLFANKKNIDELYSFLKANGVNRIIIYGFLDIEVKSKLAEFKPELINNGSRFDNNIDLLKRYKSITQLTLTNGEFIEEGIMSGKQPVLLIGRERVPDRVVEYIKESGIKKGLVIGTELSGLAYQLKQITNMTIFLKFGQGLTNAGGSSEVKALDMFPLPKYELSIDINSVRYNRATKDLEVTYENKGYMGVYLRSSIEILSKGVRITTLGDREPVYVNRDSMVTMAYKTELNGQNLTAKFTTMFGEVPGSFERVLYKEMMVEMIDISDSSSLNISKVSYDKKAHKLKVGITNTGAVDAYTKAQVKFLIYGEETIMVQDKAMLLEAGASNDAVFITTLSDTNIEENPRINVRVNYGQRESALVKVIEGNYPLLISSDYVTPILVLVLIIVVVMFQMYKTKKLGNFLKKSK</sequence>
<keyword evidence="1" id="KW-1133">Transmembrane helix</keyword>
<proteinExistence type="predicted"/>
<comment type="caution">
    <text evidence="2">The sequence shown here is derived from an EMBL/GenBank/DDBJ whole genome shotgun (WGS) entry which is preliminary data.</text>
</comment>
<evidence type="ECO:0000313" key="2">
    <source>
        <dbReference type="EMBL" id="KPQ42557.1"/>
    </source>
</evidence>
<protein>
    <recommendedName>
        <fullName evidence="4">Cell wall binding repeat 2</fullName>
    </recommendedName>
</protein>
<evidence type="ECO:0008006" key="4">
    <source>
        <dbReference type="Google" id="ProtNLM"/>
    </source>
</evidence>
<dbReference type="AlphaFoldDB" id="A0A0P7ZG26"/>
<keyword evidence="1" id="KW-0472">Membrane</keyword>
<name>A0A0P7ZG26_9EURY</name>
<dbReference type="EMBL" id="LKCM01000223">
    <property type="protein sequence ID" value="KPQ42557.1"/>
    <property type="molecule type" value="Genomic_DNA"/>
</dbReference>
<dbReference type="Proteomes" id="UP000050360">
    <property type="component" value="Unassembled WGS sequence"/>
</dbReference>
<gene>
    <name evidence="2" type="ORF">MPEBLZ_02903</name>
</gene>
<accession>A0A0P7ZG26</accession>
<organism evidence="2 3">
    <name type="scientific">Candidatus Methanoperedens nitratireducens</name>
    <dbReference type="NCBI Taxonomy" id="1392998"/>
    <lineage>
        <taxon>Archaea</taxon>
        <taxon>Methanobacteriati</taxon>
        <taxon>Methanobacteriota</taxon>
        <taxon>Stenosarchaea group</taxon>
        <taxon>Methanomicrobia</taxon>
        <taxon>Methanosarcinales</taxon>
        <taxon>ANME-2 cluster</taxon>
        <taxon>Candidatus Methanoperedentaceae</taxon>
        <taxon>Candidatus Methanoperedens</taxon>
    </lineage>
</organism>